<comment type="caution">
    <text evidence="2">The sequence shown here is derived from an EMBL/GenBank/DDBJ whole genome shotgun (WGS) entry which is preliminary data.</text>
</comment>
<dbReference type="RefSeq" id="WP_160485043.1">
    <property type="nucleotide sequence ID" value="NZ_WUBR01000001.1"/>
</dbReference>
<dbReference type="PROSITE" id="PS50878">
    <property type="entry name" value="RT_POL"/>
    <property type="match status" value="1"/>
</dbReference>
<accession>A0A844XAI2</accession>
<name>A0A844XAI2_9SPHN</name>
<sequence length="480" mass="53974">MTISSRSSIRQTPIVSFGVRAYREFARTNSTLVADLAEQRSRWKHICSQLAGLSRRQQHSLVRKILRFDEFGLFHAYRGVLKAKLIREASRQSLQALADRLDPFSPCFEPMQQREIEKDGRTRLVDNYGPHKRALQHMVADLIRATNPPRANQFMFNGGIPAALSAAEAAYARGLTHAVELDVEGFYRNLPRECLAGLLRPLPEAVVDHVVWDMSIRVAGDGVSRRIWSRSAAPPLNASYGLSLGSASSPIVGEVVIGRLLAANEIDFDQDIITYADNLLVLGHSEQEAEARAERLTALALEPVYGSLRLREKDRGHFLPPGRSEGGGFSTGVPFVGQFGQIEPDGAFNWQPTPERHNRHRIAEREICPTEEEILRAQRRVAASHRAYPRWATRELREAEERASLSAALYMRSPTPERLASAGRDLVFALIITRWEGRTLEELVPEYDNKDAVDRREDLIAECARLLNHIRRPVDTDRAA</sequence>
<evidence type="ECO:0000313" key="2">
    <source>
        <dbReference type="EMBL" id="MWV27481.1"/>
    </source>
</evidence>
<dbReference type="AlphaFoldDB" id="A0A844XAI2"/>
<reference evidence="2 3" key="1">
    <citation type="submission" date="2019-12" db="EMBL/GenBank/DDBJ databases">
        <authorList>
            <person name="Lee S.D."/>
        </authorList>
    </citation>
    <scope>NUCLEOTIDE SEQUENCE [LARGE SCALE GENOMIC DNA]</scope>
    <source>
        <strain evidence="2 3">GH3-10</strain>
    </source>
</reference>
<dbReference type="Proteomes" id="UP000461409">
    <property type="component" value="Unassembled WGS sequence"/>
</dbReference>
<proteinExistence type="predicted"/>
<reference evidence="2 3" key="2">
    <citation type="submission" date="2020-02" db="EMBL/GenBank/DDBJ databases">
        <title>Erythrobacter dongmakensis sp. nov., isolated from a tidal mudflat.</title>
        <authorList>
            <person name="Kim I.S."/>
        </authorList>
    </citation>
    <scope>NUCLEOTIDE SEQUENCE [LARGE SCALE GENOMIC DNA]</scope>
    <source>
        <strain evidence="2 3">GH3-10</strain>
    </source>
</reference>
<dbReference type="InterPro" id="IPR000477">
    <property type="entry name" value="RT_dom"/>
</dbReference>
<dbReference type="EMBL" id="WUBR01000001">
    <property type="protein sequence ID" value="MWV27481.1"/>
    <property type="molecule type" value="Genomic_DNA"/>
</dbReference>
<gene>
    <name evidence="2" type="ORF">GRF63_06145</name>
</gene>
<protein>
    <recommendedName>
        <fullName evidence="1">Reverse transcriptase domain-containing protein</fullName>
    </recommendedName>
</protein>
<organism evidence="2 3">
    <name type="scientific">Aurantiacibacter rhizosphaerae</name>
    <dbReference type="NCBI Taxonomy" id="2691582"/>
    <lineage>
        <taxon>Bacteria</taxon>
        <taxon>Pseudomonadati</taxon>
        <taxon>Pseudomonadota</taxon>
        <taxon>Alphaproteobacteria</taxon>
        <taxon>Sphingomonadales</taxon>
        <taxon>Erythrobacteraceae</taxon>
        <taxon>Aurantiacibacter</taxon>
    </lineage>
</organism>
<evidence type="ECO:0000259" key="1">
    <source>
        <dbReference type="PROSITE" id="PS50878"/>
    </source>
</evidence>
<feature type="domain" description="Reverse transcriptase" evidence="1">
    <location>
        <begin position="97"/>
        <end position="340"/>
    </location>
</feature>
<keyword evidence="3" id="KW-1185">Reference proteome</keyword>
<evidence type="ECO:0000313" key="3">
    <source>
        <dbReference type="Proteomes" id="UP000461409"/>
    </source>
</evidence>